<accession>A0A8H7PP54</accession>
<dbReference type="Proteomes" id="UP000654370">
    <property type="component" value="Unassembled WGS sequence"/>
</dbReference>
<protein>
    <submittedName>
        <fullName evidence="2">Uncharacterized protein</fullName>
    </submittedName>
</protein>
<feature type="transmembrane region" description="Helical" evidence="1">
    <location>
        <begin position="15"/>
        <end position="36"/>
    </location>
</feature>
<organism evidence="2 3">
    <name type="scientific">Mortierella isabellina</name>
    <name type="common">Filamentous fungus</name>
    <name type="synonym">Umbelopsis isabellina</name>
    <dbReference type="NCBI Taxonomy" id="91625"/>
    <lineage>
        <taxon>Eukaryota</taxon>
        <taxon>Fungi</taxon>
        <taxon>Fungi incertae sedis</taxon>
        <taxon>Mucoromycota</taxon>
        <taxon>Mucoromycotina</taxon>
        <taxon>Umbelopsidomycetes</taxon>
        <taxon>Umbelopsidales</taxon>
        <taxon>Umbelopsidaceae</taxon>
        <taxon>Umbelopsis</taxon>
    </lineage>
</organism>
<dbReference type="EMBL" id="JAEPQZ010000009">
    <property type="protein sequence ID" value="KAG2177355.1"/>
    <property type="molecule type" value="Genomic_DNA"/>
</dbReference>
<keyword evidence="1" id="KW-1133">Transmembrane helix</keyword>
<keyword evidence="1" id="KW-0472">Membrane</keyword>
<keyword evidence="3" id="KW-1185">Reference proteome</keyword>
<name>A0A8H7PP54_MORIS</name>
<evidence type="ECO:0000313" key="3">
    <source>
        <dbReference type="Proteomes" id="UP000654370"/>
    </source>
</evidence>
<dbReference type="AlphaFoldDB" id="A0A8H7PP54"/>
<gene>
    <name evidence="2" type="ORF">INT43_008012</name>
</gene>
<comment type="caution">
    <text evidence="2">The sequence shown here is derived from an EMBL/GenBank/DDBJ whole genome shotgun (WGS) entry which is preliminary data.</text>
</comment>
<proteinExistence type="predicted"/>
<dbReference type="OrthoDB" id="10350919at2759"/>
<keyword evidence="1" id="KW-0812">Transmembrane</keyword>
<evidence type="ECO:0000256" key="1">
    <source>
        <dbReference type="SAM" id="Phobius"/>
    </source>
</evidence>
<reference evidence="2" key="1">
    <citation type="submission" date="2020-12" db="EMBL/GenBank/DDBJ databases">
        <title>Metabolic potential, ecology and presence of endohyphal bacteria is reflected in genomic diversity of Mucoromycotina.</title>
        <authorList>
            <person name="Muszewska A."/>
            <person name="Okrasinska A."/>
            <person name="Steczkiewicz K."/>
            <person name="Drgas O."/>
            <person name="Orlowska M."/>
            <person name="Perlinska-Lenart U."/>
            <person name="Aleksandrzak-Piekarczyk T."/>
            <person name="Szatraj K."/>
            <person name="Zielenkiewicz U."/>
            <person name="Pilsyk S."/>
            <person name="Malc E."/>
            <person name="Mieczkowski P."/>
            <person name="Kruszewska J.S."/>
            <person name="Biernat P."/>
            <person name="Pawlowska J."/>
        </authorList>
    </citation>
    <scope>NUCLEOTIDE SEQUENCE</scope>
    <source>
        <strain evidence="2">WA0000067209</strain>
    </source>
</reference>
<sequence length="109" mass="12644">MYLPLTDPAVQAIEYSPVITTLATFIAFTLVLFLVYKLYRHMVTERVQTDSLPSTMFYEYNRSPRPQNSHPAYGAVQHDRHQETMHNNVAWLKARDQLLKKYAATESPV</sequence>
<evidence type="ECO:0000313" key="2">
    <source>
        <dbReference type="EMBL" id="KAG2177355.1"/>
    </source>
</evidence>